<gene>
    <name evidence="1" type="ORF">UT27_C0007G0025</name>
</gene>
<evidence type="ECO:0000313" key="1">
    <source>
        <dbReference type="EMBL" id="KKR01545.1"/>
    </source>
</evidence>
<evidence type="ECO:0000313" key="2">
    <source>
        <dbReference type="Proteomes" id="UP000033998"/>
    </source>
</evidence>
<reference evidence="1 2" key="1">
    <citation type="journal article" date="2015" name="Nature">
        <title>rRNA introns, odd ribosomes, and small enigmatic genomes across a large radiation of phyla.</title>
        <authorList>
            <person name="Brown C.T."/>
            <person name="Hug L.A."/>
            <person name="Thomas B.C."/>
            <person name="Sharon I."/>
            <person name="Castelle C.J."/>
            <person name="Singh A."/>
            <person name="Wilkins M.J."/>
            <person name="Williams K.H."/>
            <person name="Banfield J.F."/>
        </authorList>
    </citation>
    <scope>NUCLEOTIDE SEQUENCE [LARGE SCALE GENOMIC DNA]</scope>
</reference>
<organism evidence="1 2">
    <name type="scientific">Candidatus Nomurabacteria bacterium GW2011_GWD2_39_12</name>
    <dbReference type="NCBI Taxonomy" id="1618759"/>
    <lineage>
        <taxon>Bacteria</taxon>
        <taxon>Candidatus Nomuraibacteriota</taxon>
    </lineage>
</organism>
<dbReference type="AlphaFoldDB" id="A0A837HQA2"/>
<name>A0A837HQA2_9BACT</name>
<protein>
    <submittedName>
        <fullName evidence="1">Uncharacterized protein</fullName>
    </submittedName>
</protein>
<sequence>MKYNHGEHCEGSICQDDNNLDWQIETLWCPGEKVCTKEPHMKFQKKQLAINKEVEKGTFRKSEEPYTAYQLEHQSI</sequence>
<proteinExistence type="predicted"/>
<dbReference type="Proteomes" id="UP000033998">
    <property type="component" value="Unassembled WGS sequence"/>
</dbReference>
<accession>A0A837HQA2</accession>
<comment type="caution">
    <text evidence="1">The sequence shown here is derived from an EMBL/GenBank/DDBJ whole genome shotgun (WGS) entry which is preliminary data.</text>
</comment>
<dbReference type="EMBL" id="LBWE01000007">
    <property type="protein sequence ID" value="KKR01545.1"/>
    <property type="molecule type" value="Genomic_DNA"/>
</dbReference>